<dbReference type="GO" id="GO:0071555">
    <property type="term" value="P:cell wall organization"/>
    <property type="evidence" value="ECO:0007669"/>
    <property type="project" value="InterPro"/>
</dbReference>
<reference evidence="4" key="1">
    <citation type="submission" date="2019-11" db="EMBL/GenBank/DDBJ databases">
        <title>Escherichia coli 1916D6.</title>
        <authorList>
            <person name="Yao H."/>
            <person name="Du X."/>
            <person name="Yu R."/>
            <person name="Li A."/>
        </authorList>
    </citation>
    <scope>NUCLEOTIDE SEQUENCE [LARGE SCALE GENOMIC DNA]</scope>
    <source>
        <strain evidence="4">19110F47</strain>
    </source>
</reference>
<dbReference type="Gene3D" id="2.60.40.10">
    <property type="entry name" value="Immunoglobulins"/>
    <property type="match status" value="1"/>
</dbReference>
<gene>
    <name evidence="3" type="ORF">GJD93_03855</name>
</gene>
<dbReference type="InterPro" id="IPR008962">
    <property type="entry name" value="PapD-like_sf"/>
</dbReference>
<dbReference type="GO" id="GO:0030288">
    <property type="term" value="C:outer membrane-bounded periplasmic space"/>
    <property type="evidence" value="ECO:0007669"/>
    <property type="project" value="InterPro"/>
</dbReference>
<evidence type="ECO:0000259" key="2">
    <source>
        <dbReference type="Pfam" id="PF00345"/>
    </source>
</evidence>
<organism evidence="3 4">
    <name type="scientific">Acinetobacter towneri</name>
    <dbReference type="NCBI Taxonomy" id="202956"/>
    <lineage>
        <taxon>Bacteria</taxon>
        <taxon>Pseudomonadati</taxon>
        <taxon>Pseudomonadota</taxon>
        <taxon>Gammaproteobacteria</taxon>
        <taxon>Moraxellales</taxon>
        <taxon>Moraxellaceae</taxon>
        <taxon>Acinetobacter</taxon>
    </lineage>
</organism>
<keyword evidence="1" id="KW-0732">Signal</keyword>
<sequence>MKRLLKYMLIASCLCVEAVYANMVISPTQMYLGDKARQRSATVVMEATDLTEPKSFEMFAYKWSQNAQGEDVLEPDQDLLINPKNFVLQPNTQQIIRVGFSRPLLKEEMAQEKTWRIVFKEIAPVVEEDALQFLFTISVPLFVGKQEAIQVTATPRYQNDHLFLEIENHAASHVQISSISILNQQKQPVATTREMKYLLNQQKHSFDMGQIKLSDLKNYILKLETDKSEQAIELKMKG</sequence>
<feature type="chain" id="PRO_5042861006" evidence="1">
    <location>
        <begin position="22"/>
        <end position="238"/>
    </location>
</feature>
<dbReference type="InterPro" id="IPR050643">
    <property type="entry name" value="Periplasmic_pilus_chap"/>
</dbReference>
<evidence type="ECO:0000256" key="1">
    <source>
        <dbReference type="SAM" id="SignalP"/>
    </source>
</evidence>
<protein>
    <submittedName>
        <fullName evidence="3">Fimbria/pilus periplasmic chaperone</fullName>
    </submittedName>
</protein>
<dbReference type="InterPro" id="IPR016147">
    <property type="entry name" value="Pili_assmbl_chaperone_N"/>
</dbReference>
<dbReference type="Proteomes" id="UP000405075">
    <property type="component" value="Chromosome"/>
</dbReference>
<dbReference type="EMBL" id="CP046045">
    <property type="protein sequence ID" value="QGM26879.1"/>
    <property type="molecule type" value="Genomic_DNA"/>
</dbReference>
<name>A0AAP9KIA9_9GAMM</name>
<dbReference type="InterPro" id="IPR013783">
    <property type="entry name" value="Ig-like_fold"/>
</dbReference>
<feature type="domain" description="Pili assembly chaperone N-terminal" evidence="2">
    <location>
        <begin position="53"/>
        <end position="143"/>
    </location>
</feature>
<dbReference type="Pfam" id="PF00345">
    <property type="entry name" value="PapD_N"/>
    <property type="match status" value="1"/>
</dbReference>
<feature type="signal peptide" evidence="1">
    <location>
        <begin position="1"/>
        <end position="21"/>
    </location>
</feature>
<dbReference type="RefSeq" id="WP_154320369.1">
    <property type="nucleotide sequence ID" value="NZ_CP046045.1"/>
</dbReference>
<proteinExistence type="predicted"/>
<evidence type="ECO:0000313" key="4">
    <source>
        <dbReference type="Proteomes" id="UP000405075"/>
    </source>
</evidence>
<dbReference type="AlphaFoldDB" id="A0AAP9KIA9"/>
<dbReference type="PANTHER" id="PTHR30251:SF4">
    <property type="entry name" value="SLR1668 PROTEIN"/>
    <property type="match status" value="1"/>
</dbReference>
<dbReference type="SUPFAM" id="SSF49354">
    <property type="entry name" value="PapD-like"/>
    <property type="match status" value="1"/>
</dbReference>
<dbReference type="PANTHER" id="PTHR30251">
    <property type="entry name" value="PILUS ASSEMBLY CHAPERONE"/>
    <property type="match status" value="1"/>
</dbReference>
<accession>A0AAP9KIA9</accession>
<evidence type="ECO:0000313" key="3">
    <source>
        <dbReference type="EMBL" id="QGM26879.1"/>
    </source>
</evidence>